<sequence length="521" mass="58665">MRKFLLSFFLLMAIGLNAKDYKVSTALEFVKALGSNRTIIVEGVINLSDVLENGDLCKELGMEAAEYDIDTKSMLIRNYETDGHMLTLNKVKNLTIKGKDGATILISPRYAYPLSFLKCKGIKLINFTAGHTDEGYCTGGVLEFKQCEDIEIDRCDLFGCGIEGITATNTKNLVCKKSIIRDCSYSIMELLNCANMTFEDCDFYRCREFTMISIMDCTNSNFTRCRISQNEGTLFGLDNSEITLNECEIHHIGKIGNINLKKYPTTKFYNDNDDLEGRGFGPTGRSNMKANKEASEDGYKGAGSDCECGEEEEEWISENVAENHRAAFGSALEDYWGETQISLPQSEGTPNIFNLTLAFCKQWMGNDGDPRKILVEYATGKRTMKVDTEETSNVTGTKAFYEDDCSITYNLKKGWLSSNNSDLSRNLEAGVWNRNNGHKLLIVVLEQLMGGMSSRCYCYDYDPTTRKLRPLPDLKKLIEMKHIGAIQLPRRGKDIYLNSNVESPSENIVFKWNGYSFSVKK</sequence>
<proteinExistence type="predicted"/>
<dbReference type="Gene3D" id="2.160.20.10">
    <property type="entry name" value="Single-stranded right-handed beta-helix, Pectin lyase-like"/>
    <property type="match status" value="1"/>
</dbReference>
<accession>C9LDJ7</accession>
<keyword evidence="2" id="KW-0732">Signal</keyword>
<dbReference type="InterPro" id="IPR012334">
    <property type="entry name" value="Pectin_lyas_fold"/>
</dbReference>
<gene>
    <name evidence="4" type="ORF">GCWU000325_00268</name>
</gene>
<evidence type="ECO:0000313" key="4">
    <source>
        <dbReference type="EMBL" id="EEX72751.1"/>
    </source>
</evidence>
<dbReference type="eggNOG" id="ENOG50331E4">
    <property type="taxonomic scope" value="Bacteria"/>
</dbReference>
<dbReference type="SUPFAM" id="SSF51126">
    <property type="entry name" value="Pectin lyase-like"/>
    <property type="match status" value="1"/>
</dbReference>
<evidence type="ECO:0000313" key="5">
    <source>
        <dbReference type="Proteomes" id="UP000003460"/>
    </source>
</evidence>
<feature type="compositionally biased region" description="Basic and acidic residues" evidence="1">
    <location>
        <begin position="290"/>
        <end position="299"/>
    </location>
</feature>
<dbReference type="Proteomes" id="UP000003460">
    <property type="component" value="Unassembled WGS sequence"/>
</dbReference>
<reference evidence="4" key="1">
    <citation type="submission" date="2009-09" db="EMBL/GenBank/DDBJ databases">
        <authorList>
            <person name="Weinstock G."/>
            <person name="Sodergren E."/>
            <person name="Clifton S."/>
            <person name="Fulton L."/>
            <person name="Fulton B."/>
            <person name="Courtney L."/>
            <person name="Fronick C."/>
            <person name="Harrison M."/>
            <person name="Strong C."/>
            <person name="Farmer C."/>
            <person name="Delahaunty K."/>
            <person name="Markovic C."/>
            <person name="Hall O."/>
            <person name="Minx P."/>
            <person name="Tomlinson C."/>
            <person name="Mitreva M."/>
            <person name="Nelson J."/>
            <person name="Hou S."/>
            <person name="Wollam A."/>
            <person name="Pepin K.H."/>
            <person name="Johnson M."/>
            <person name="Bhonagiri V."/>
            <person name="Nash W.E."/>
            <person name="Warren W."/>
            <person name="Chinwalla A."/>
            <person name="Mardis E.R."/>
            <person name="Wilson R.K."/>
        </authorList>
    </citation>
    <scope>NUCLEOTIDE SEQUENCE [LARGE SCALE GENOMIC DNA]</scope>
    <source>
        <strain evidence="4">ATCC 51259</strain>
    </source>
</reference>
<evidence type="ECO:0000256" key="1">
    <source>
        <dbReference type="SAM" id="MobiDB-lite"/>
    </source>
</evidence>
<keyword evidence="5" id="KW-1185">Reference proteome</keyword>
<dbReference type="EMBL" id="ACIJ02000005">
    <property type="protein sequence ID" value="EEX72751.1"/>
    <property type="molecule type" value="Genomic_DNA"/>
</dbReference>
<feature type="region of interest" description="Disordered" evidence="1">
    <location>
        <begin position="279"/>
        <end position="303"/>
    </location>
</feature>
<dbReference type="STRING" id="626522.GCWU000325_00268"/>
<dbReference type="RefSeq" id="WP_006254040.1">
    <property type="nucleotide sequence ID" value="NZ_GG700642.1"/>
</dbReference>
<dbReference type="InterPro" id="IPR011050">
    <property type="entry name" value="Pectin_lyase_fold/virulence"/>
</dbReference>
<dbReference type="GeneID" id="84575581"/>
<feature type="chain" id="PRO_5002997216" description="Right handed beta helix domain-containing protein" evidence="2">
    <location>
        <begin position="19"/>
        <end position="521"/>
    </location>
</feature>
<comment type="caution">
    <text evidence="4">The sequence shown here is derived from an EMBL/GenBank/DDBJ whole genome shotgun (WGS) entry which is preliminary data.</text>
</comment>
<dbReference type="Pfam" id="PF13229">
    <property type="entry name" value="Beta_helix"/>
    <property type="match status" value="1"/>
</dbReference>
<dbReference type="OrthoDB" id="1081538at2"/>
<evidence type="ECO:0000259" key="3">
    <source>
        <dbReference type="Pfam" id="PF13229"/>
    </source>
</evidence>
<organism evidence="4 5">
    <name type="scientific">Alloprevotella tannerae ATCC 51259</name>
    <dbReference type="NCBI Taxonomy" id="626522"/>
    <lineage>
        <taxon>Bacteria</taxon>
        <taxon>Pseudomonadati</taxon>
        <taxon>Bacteroidota</taxon>
        <taxon>Bacteroidia</taxon>
        <taxon>Bacteroidales</taxon>
        <taxon>Prevotellaceae</taxon>
        <taxon>Alloprevotella</taxon>
    </lineage>
</organism>
<dbReference type="AlphaFoldDB" id="C9LDJ7"/>
<dbReference type="InterPro" id="IPR039448">
    <property type="entry name" value="Beta_helix"/>
</dbReference>
<name>C9LDJ7_9BACT</name>
<feature type="domain" description="Right handed beta helix" evidence="3">
    <location>
        <begin position="143"/>
        <end position="256"/>
    </location>
</feature>
<feature type="signal peptide" evidence="2">
    <location>
        <begin position="1"/>
        <end position="18"/>
    </location>
</feature>
<protein>
    <recommendedName>
        <fullName evidence="3">Right handed beta helix domain-containing protein</fullName>
    </recommendedName>
</protein>
<dbReference type="HOGENOM" id="CLU_522596_0_0_10"/>
<evidence type="ECO:0000256" key="2">
    <source>
        <dbReference type="SAM" id="SignalP"/>
    </source>
</evidence>